<dbReference type="PANTHER" id="PTHR33570:SF2">
    <property type="entry name" value="CARBOXYMUCONOLACTONE DECARBOXYLASE-LIKE DOMAIN-CONTAINING PROTEIN"/>
    <property type="match status" value="1"/>
</dbReference>
<accession>A0ABR3Y6V1</accession>
<reference evidence="2 3" key="1">
    <citation type="journal article" date="2024" name="IMA Fungus">
        <title>IMA Genome - F19 : A genome assembly and annotation guide to empower mycologists, including annotated draft genome sequences of Ceratocystis pirilliformis, Diaporthe australafricana, Fusarium ophioides, Paecilomyces lecythidis, and Sporothrix stenoceras.</title>
        <authorList>
            <person name="Aylward J."/>
            <person name="Wilson A.M."/>
            <person name="Visagie C.M."/>
            <person name="Spraker J."/>
            <person name="Barnes I."/>
            <person name="Buitendag C."/>
            <person name="Ceriani C."/>
            <person name="Del Mar Angel L."/>
            <person name="du Plessis D."/>
            <person name="Fuchs T."/>
            <person name="Gasser K."/>
            <person name="Kramer D."/>
            <person name="Li W."/>
            <person name="Munsamy K."/>
            <person name="Piso A."/>
            <person name="Price J.L."/>
            <person name="Sonnekus B."/>
            <person name="Thomas C."/>
            <person name="van der Nest A."/>
            <person name="van Dijk A."/>
            <person name="van Heerden A."/>
            <person name="van Vuuren N."/>
            <person name="Yilmaz N."/>
            <person name="Duong T.A."/>
            <person name="van der Merwe N.A."/>
            <person name="Wingfield M.J."/>
            <person name="Wingfield B.D."/>
        </authorList>
    </citation>
    <scope>NUCLEOTIDE SEQUENCE [LARGE SCALE GENOMIC DNA]</scope>
    <source>
        <strain evidence="2 3">CMW 18300</strain>
    </source>
</reference>
<organism evidence="2 3">
    <name type="scientific">Diaporthe australafricana</name>
    <dbReference type="NCBI Taxonomy" id="127596"/>
    <lineage>
        <taxon>Eukaryota</taxon>
        <taxon>Fungi</taxon>
        <taxon>Dikarya</taxon>
        <taxon>Ascomycota</taxon>
        <taxon>Pezizomycotina</taxon>
        <taxon>Sordariomycetes</taxon>
        <taxon>Sordariomycetidae</taxon>
        <taxon>Diaporthales</taxon>
        <taxon>Diaporthaceae</taxon>
        <taxon>Diaporthe</taxon>
    </lineage>
</organism>
<feature type="domain" description="Carboxymuconolactone decarboxylase-like" evidence="1">
    <location>
        <begin position="52"/>
        <end position="133"/>
    </location>
</feature>
<gene>
    <name evidence="2" type="ORF">Daus18300_000135</name>
</gene>
<dbReference type="Pfam" id="PF02627">
    <property type="entry name" value="CMD"/>
    <property type="match status" value="1"/>
</dbReference>
<dbReference type="Proteomes" id="UP001583177">
    <property type="component" value="Unassembled WGS sequence"/>
</dbReference>
<dbReference type="InterPro" id="IPR003779">
    <property type="entry name" value="CMD-like"/>
</dbReference>
<dbReference type="InterPro" id="IPR052512">
    <property type="entry name" value="4CMD/NDH-1_regulator"/>
</dbReference>
<dbReference type="SUPFAM" id="SSF69118">
    <property type="entry name" value="AhpD-like"/>
    <property type="match status" value="1"/>
</dbReference>
<dbReference type="Gene3D" id="1.20.1290.10">
    <property type="entry name" value="AhpD-like"/>
    <property type="match status" value="1"/>
</dbReference>
<dbReference type="PANTHER" id="PTHR33570">
    <property type="entry name" value="4-CARBOXYMUCONOLACTONE DECARBOXYLASE FAMILY PROTEIN"/>
    <property type="match status" value="1"/>
</dbReference>
<proteinExistence type="predicted"/>
<evidence type="ECO:0000259" key="1">
    <source>
        <dbReference type="Pfam" id="PF02627"/>
    </source>
</evidence>
<sequence>MSSSSNQAPADDKVTAAHKTLFDEGIKLRTEVNGAEYVQKSLQNGSEFARPMQELVTEACWGSVWSRPGLEKKWRSLLNVAMLVALNRSTELATHVKGAITNGATEAEIREVLLQAAIYCGMPAGLEGFRVAQRVLEGLKEEKGGKAD</sequence>
<dbReference type="InterPro" id="IPR029032">
    <property type="entry name" value="AhpD-like"/>
</dbReference>
<keyword evidence="3" id="KW-1185">Reference proteome</keyword>
<evidence type="ECO:0000313" key="2">
    <source>
        <dbReference type="EMBL" id="KAL1884026.1"/>
    </source>
</evidence>
<evidence type="ECO:0000313" key="3">
    <source>
        <dbReference type="Proteomes" id="UP001583177"/>
    </source>
</evidence>
<dbReference type="EMBL" id="JAWRVE010000001">
    <property type="protein sequence ID" value="KAL1884026.1"/>
    <property type="molecule type" value="Genomic_DNA"/>
</dbReference>
<protein>
    <recommendedName>
        <fullName evidence="1">Carboxymuconolactone decarboxylase-like domain-containing protein</fullName>
    </recommendedName>
</protein>
<comment type="caution">
    <text evidence="2">The sequence shown here is derived from an EMBL/GenBank/DDBJ whole genome shotgun (WGS) entry which is preliminary data.</text>
</comment>
<name>A0ABR3Y6V1_9PEZI</name>